<sequence>MAAKVAYSQNKTPQPIITSVAFLTILNPGYKLYSTQRLKPLLYLPFVLSKRLKNQGVFKPDCV</sequence>
<evidence type="ECO:0000313" key="1">
    <source>
        <dbReference type="EMBL" id="CAA9337740.1"/>
    </source>
</evidence>
<name>A0A6J4LNQ7_9CYAN</name>
<proteinExistence type="predicted"/>
<reference evidence="1" key="1">
    <citation type="submission" date="2020-02" db="EMBL/GenBank/DDBJ databases">
        <authorList>
            <person name="Meier V. D."/>
        </authorList>
    </citation>
    <scope>NUCLEOTIDE SEQUENCE</scope>
    <source>
        <strain evidence="1">AVDCRST_MAG84</strain>
    </source>
</reference>
<dbReference type="EMBL" id="CADCTZ010000376">
    <property type="protein sequence ID" value="CAA9337740.1"/>
    <property type="molecule type" value="Genomic_DNA"/>
</dbReference>
<accession>A0A6J4LNQ7</accession>
<dbReference type="AlphaFoldDB" id="A0A6J4LNQ7"/>
<organism evidence="1">
    <name type="scientific">uncultured Microcoleus sp</name>
    <dbReference type="NCBI Taxonomy" id="259945"/>
    <lineage>
        <taxon>Bacteria</taxon>
        <taxon>Bacillati</taxon>
        <taxon>Cyanobacteriota</taxon>
        <taxon>Cyanophyceae</taxon>
        <taxon>Oscillatoriophycideae</taxon>
        <taxon>Oscillatoriales</taxon>
        <taxon>Microcoleaceae</taxon>
        <taxon>Microcoleus</taxon>
        <taxon>environmental samples</taxon>
    </lineage>
</organism>
<gene>
    <name evidence="1" type="ORF">AVDCRST_MAG84-2208</name>
</gene>
<protein>
    <submittedName>
        <fullName evidence="1">Uncharacterized protein</fullName>
    </submittedName>
</protein>